<reference evidence="3 4" key="1">
    <citation type="submission" date="2016-10" db="EMBL/GenBank/DDBJ databases">
        <authorList>
            <person name="de Groot N.N."/>
        </authorList>
    </citation>
    <scope>NUCLEOTIDE SEQUENCE [LARGE SCALE GENOMIC DNA]</scope>
    <source>
        <strain evidence="1 3">DSM 1041</strain>
        <strain evidence="2 4">DSM 373</strain>
    </source>
</reference>
<dbReference type="Proteomes" id="UP000199005">
    <property type="component" value="Unassembled WGS sequence"/>
</dbReference>
<organism evidence="1 3">
    <name type="scientific">Azotobacter beijerinckii</name>
    <dbReference type="NCBI Taxonomy" id="170623"/>
    <lineage>
        <taxon>Bacteria</taxon>
        <taxon>Pseudomonadati</taxon>
        <taxon>Pseudomonadota</taxon>
        <taxon>Gammaproteobacteria</taxon>
        <taxon>Pseudomonadales</taxon>
        <taxon>Pseudomonadaceae</taxon>
        <taxon>Azotobacter</taxon>
    </lineage>
</organism>
<dbReference type="EMBL" id="FNYO01000189">
    <property type="protein sequence ID" value="SEJ57869.1"/>
    <property type="molecule type" value="Genomic_DNA"/>
</dbReference>
<evidence type="ECO:0000313" key="3">
    <source>
        <dbReference type="Proteomes" id="UP000199005"/>
    </source>
</evidence>
<evidence type="ECO:0000313" key="2">
    <source>
        <dbReference type="EMBL" id="SEJ69835.1"/>
    </source>
</evidence>
<dbReference type="OrthoDB" id="9029404at2"/>
<accession>A0A1H6ZWM9</accession>
<dbReference type="AlphaFoldDB" id="A0A1H6ZWM9"/>
<gene>
    <name evidence="2" type="ORF">SAMN04244572_04940</name>
    <name evidence="1" type="ORF">SAMN04244579_04843</name>
</gene>
<dbReference type="EMBL" id="FNYQ01000220">
    <property type="protein sequence ID" value="SEJ69835.1"/>
    <property type="molecule type" value="Genomic_DNA"/>
</dbReference>
<name>A0A1H6ZWM9_9GAMM</name>
<evidence type="ECO:0000313" key="4">
    <source>
        <dbReference type="Proteomes" id="UP000199250"/>
    </source>
</evidence>
<dbReference type="RefSeq" id="WP_090736735.1">
    <property type="nucleotide sequence ID" value="NZ_FNYO01000189.1"/>
</dbReference>
<sequence>MNKPKLSPAQQKVMHWLSQGWGARVSSGTAVEINGERICNVDTMTVLVRLGLAERESRPPYWMATAEGRKLSPNYRPVEAE</sequence>
<evidence type="ECO:0000313" key="1">
    <source>
        <dbReference type="EMBL" id="SEJ57869.1"/>
    </source>
</evidence>
<protein>
    <submittedName>
        <fullName evidence="1">Uncharacterized protein</fullName>
    </submittedName>
</protein>
<proteinExistence type="predicted"/>
<dbReference type="STRING" id="170623.SAMN04244579_04843"/>
<dbReference type="Proteomes" id="UP000199250">
    <property type="component" value="Unassembled WGS sequence"/>
</dbReference>